<accession>A0A3B1D6R7</accession>
<dbReference type="GO" id="GO:0005737">
    <property type="term" value="C:cytoplasm"/>
    <property type="evidence" value="ECO:0007669"/>
    <property type="project" value="UniProtKB-ARBA"/>
</dbReference>
<comment type="similarity">
    <text evidence="1">Belongs to the universal ribosomal protein uS8 family.</text>
</comment>
<evidence type="ECO:0000256" key="5">
    <source>
        <dbReference type="ARBA" id="ARBA00023274"/>
    </source>
</evidence>
<dbReference type="GO" id="GO:0006412">
    <property type="term" value="P:translation"/>
    <property type="evidence" value="ECO:0007669"/>
    <property type="project" value="InterPro"/>
</dbReference>
<evidence type="ECO:0000256" key="1">
    <source>
        <dbReference type="ARBA" id="ARBA00006471"/>
    </source>
</evidence>
<evidence type="ECO:0000256" key="3">
    <source>
        <dbReference type="ARBA" id="ARBA00022884"/>
    </source>
</evidence>
<dbReference type="GO" id="GO:0003735">
    <property type="term" value="F:structural constituent of ribosome"/>
    <property type="evidence" value="ECO:0007669"/>
    <property type="project" value="InterPro"/>
</dbReference>
<sequence length="130" mass="14784">MTDPIADLLARIRNAKQRKHKDLYLPFSKIKRDIASILKEEGFIRAYKTSGTTGFDEIKITLKYGHAEDSVITDLKRISKPGRRVYVGWDDIPYVKRGLGIAILSTSKGLLTDKKSRKEKVGGEILCYVW</sequence>
<dbReference type="HAMAP" id="MF_01302_B">
    <property type="entry name" value="Ribosomal_uS8_B"/>
    <property type="match status" value="1"/>
</dbReference>
<evidence type="ECO:0000313" key="6">
    <source>
        <dbReference type="EMBL" id="VAX27435.1"/>
    </source>
</evidence>
<name>A0A3B1D6R7_9ZZZZ</name>
<keyword evidence="5" id="KW-0687">Ribonucleoprotein</keyword>
<dbReference type="InterPro" id="IPR000630">
    <property type="entry name" value="Ribosomal_uS8"/>
</dbReference>
<organism evidence="6">
    <name type="scientific">hydrothermal vent metagenome</name>
    <dbReference type="NCBI Taxonomy" id="652676"/>
    <lineage>
        <taxon>unclassified sequences</taxon>
        <taxon>metagenomes</taxon>
        <taxon>ecological metagenomes</taxon>
    </lineage>
</organism>
<dbReference type="EMBL" id="UOGF01000028">
    <property type="protein sequence ID" value="VAX27435.1"/>
    <property type="molecule type" value="Genomic_DNA"/>
</dbReference>
<dbReference type="FunFam" id="3.30.1490.10:FF:000001">
    <property type="entry name" value="30S ribosomal protein S8"/>
    <property type="match status" value="1"/>
</dbReference>
<dbReference type="GO" id="GO:1990904">
    <property type="term" value="C:ribonucleoprotein complex"/>
    <property type="evidence" value="ECO:0007669"/>
    <property type="project" value="UniProtKB-KW"/>
</dbReference>
<protein>
    <submittedName>
        <fullName evidence="6">SSU ribosomal protein S8p (S15Ae)</fullName>
    </submittedName>
</protein>
<dbReference type="InterPro" id="IPR035987">
    <property type="entry name" value="Ribosomal_uS8_sf"/>
</dbReference>
<keyword evidence="3" id="KW-0694">RNA-binding</keyword>
<dbReference type="SUPFAM" id="SSF56047">
    <property type="entry name" value="Ribosomal protein S8"/>
    <property type="match status" value="1"/>
</dbReference>
<dbReference type="FunFam" id="3.30.1370.30:FF:000002">
    <property type="entry name" value="30S ribosomal protein S8"/>
    <property type="match status" value="1"/>
</dbReference>
<dbReference type="GO" id="GO:0005840">
    <property type="term" value="C:ribosome"/>
    <property type="evidence" value="ECO:0007669"/>
    <property type="project" value="UniProtKB-KW"/>
</dbReference>
<dbReference type="Gene3D" id="3.30.1490.10">
    <property type="match status" value="1"/>
</dbReference>
<dbReference type="AlphaFoldDB" id="A0A3B1D6R7"/>
<evidence type="ECO:0000256" key="4">
    <source>
        <dbReference type="ARBA" id="ARBA00022980"/>
    </source>
</evidence>
<reference evidence="6" key="1">
    <citation type="submission" date="2018-06" db="EMBL/GenBank/DDBJ databases">
        <authorList>
            <person name="Zhirakovskaya E."/>
        </authorList>
    </citation>
    <scope>NUCLEOTIDE SEQUENCE</scope>
</reference>
<dbReference type="Pfam" id="PF00410">
    <property type="entry name" value="Ribosomal_S8"/>
    <property type="match status" value="1"/>
</dbReference>
<gene>
    <name evidence="6" type="ORF">MNBD_NITROSPIRAE01-2259</name>
</gene>
<dbReference type="NCBIfam" id="NF001109">
    <property type="entry name" value="PRK00136.1"/>
    <property type="match status" value="1"/>
</dbReference>
<proteinExistence type="inferred from homology"/>
<keyword evidence="4 6" id="KW-0689">Ribosomal protein</keyword>
<keyword evidence="2" id="KW-0699">rRNA-binding</keyword>
<dbReference type="GO" id="GO:0019843">
    <property type="term" value="F:rRNA binding"/>
    <property type="evidence" value="ECO:0007669"/>
    <property type="project" value="UniProtKB-KW"/>
</dbReference>
<dbReference type="PANTHER" id="PTHR11758">
    <property type="entry name" value="40S RIBOSOMAL PROTEIN S15A"/>
    <property type="match status" value="1"/>
</dbReference>
<evidence type="ECO:0000256" key="2">
    <source>
        <dbReference type="ARBA" id="ARBA00022730"/>
    </source>
</evidence>
<dbReference type="Gene3D" id="3.30.1370.30">
    <property type="match status" value="1"/>
</dbReference>